<evidence type="ECO:0000313" key="4">
    <source>
        <dbReference type="Proteomes" id="UP001239909"/>
    </source>
</evidence>
<comment type="caution">
    <text evidence="3">The sequence shown here is derived from an EMBL/GenBank/DDBJ whole genome shotgun (WGS) entry which is preliminary data.</text>
</comment>
<name>A0ABQ6LK56_9RHOB</name>
<feature type="compositionally biased region" description="Low complexity" evidence="1">
    <location>
        <begin position="234"/>
        <end position="243"/>
    </location>
</feature>
<gene>
    <name evidence="3" type="ORF">LNKW23_28560</name>
</gene>
<feature type="region of interest" description="Disordered" evidence="1">
    <location>
        <begin position="124"/>
        <end position="162"/>
    </location>
</feature>
<feature type="compositionally biased region" description="Low complexity" evidence="1">
    <location>
        <begin position="260"/>
        <end position="269"/>
    </location>
</feature>
<feature type="signal peptide" evidence="2">
    <location>
        <begin position="1"/>
        <end position="16"/>
    </location>
</feature>
<dbReference type="RefSeq" id="WP_285672437.1">
    <property type="nucleotide sequence ID" value="NZ_BSYI01000022.1"/>
</dbReference>
<dbReference type="EMBL" id="BSYI01000022">
    <property type="protein sequence ID" value="GMG83643.1"/>
    <property type="molecule type" value="Genomic_DNA"/>
</dbReference>
<evidence type="ECO:0000256" key="2">
    <source>
        <dbReference type="SAM" id="SignalP"/>
    </source>
</evidence>
<keyword evidence="4" id="KW-1185">Reference proteome</keyword>
<accession>A0ABQ6LK56</accession>
<feature type="region of interest" description="Disordered" evidence="1">
    <location>
        <begin position="186"/>
        <end position="279"/>
    </location>
</feature>
<reference evidence="3 4" key="1">
    <citation type="submission" date="2023-04" db="EMBL/GenBank/DDBJ databases">
        <title>Marinoamorphus aggregata gen. nov., sp. Nov., isolate from tissue of brittle star Ophioplocus japonicus.</title>
        <authorList>
            <person name="Kawano K."/>
            <person name="Sawayama S."/>
            <person name="Nakagawa S."/>
        </authorList>
    </citation>
    <scope>NUCLEOTIDE SEQUENCE [LARGE SCALE GENOMIC DNA]</scope>
    <source>
        <strain evidence="3 4">NKW23</strain>
    </source>
</reference>
<feature type="chain" id="PRO_5046732947" description="Sel1 repeat family protein" evidence="2">
    <location>
        <begin position="17"/>
        <end position="797"/>
    </location>
</feature>
<sequence>MRLLAGLLLIASAAGAQPVETALLPDPSGPARLTLAHWPEGGWVLGQKGRQVEIRFPGTALDIDLAALDRLGPDWAARLAGAETALAAGDTVLRLDLACACGVALTGDREARLAIDIIGPALPPGPALRARGPAPIRAPHPVPRLDPAAEAPIRQRQAPIPDDLAATRDRLVAQLERAAAAGLITLDGQLPGRNGTADRPAAPETPAPDPGAADRRDDPPGAEPAGTAPPPEPAADGEPGAPEMSLADRGRESPSPAPPVAAADRPGPASRAHQATGRRDCPTAAAFALPQPVQGSDFIDALAALNSGLLGEFDRPDPAAAFRLARFYIAHELGAEALTVLANFGPAPGAGPEIRDEALLLAALARAIDGLPQSAGSPLARNCPGPHRLWQALAAAAPGPAPARLSSSGEAERLAALEALPDPLRGHLAVRLGLAAAGAEDWAAARAYRSLARRGDRAGRRPGAARRLLDARLFRQSGETDAALRELRRLWAAGGPEAAEGLLLLAEMITAGELPPAEGGDPANTHRLRLDLGALAFIERGSAAGARALVAEARLQALALGRTAALDLLALGRDDGSLGETGHAAAVAQLAETVPDNAEDMPLALLHARHPERYAAALAEPGFRTALARSYGAIGLPARGEALLSTGDLADPELARALARAHLGADAPADALRLARQLPADASRAEIEAAALAALGRPAEALAALRGADAGSPEALARLAWQAGDWGTASDALAIIAAASPDDGTRARLALATRRAGRAPLPAGDGDPPAPTTADVERYLQALRQETAAIREMLSDG</sequence>
<proteinExistence type="predicted"/>
<evidence type="ECO:0008006" key="5">
    <source>
        <dbReference type="Google" id="ProtNLM"/>
    </source>
</evidence>
<evidence type="ECO:0000313" key="3">
    <source>
        <dbReference type="EMBL" id="GMG83643.1"/>
    </source>
</evidence>
<evidence type="ECO:0000256" key="1">
    <source>
        <dbReference type="SAM" id="MobiDB-lite"/>
    </source>
</evidence>
<organism evidence="3 4">
    <name type="scientific">Paralimibaculum aggregatum</name>
    <dbReference type="NCBI Taxonomy" id="3036245"/>
    <lineage>
        <taxon>Bacteria</taxon>
        <taxon>Pseudomonadati</taxon>
        <taxon>Pseudomonadota</taxon>
        <taxon>Alphaproteobacteria</taxon>
        <taxon>Rhodobacterales</taxon>
        <taxon>Paracoccaceae</taxon>
        <taxon>Paralimibaculum</taxon>
    </lineage>
</organism>
<dbReference type="Proteomes" id="UP001239909">
    <property type="component" value="Unassembled WGS sequence"/>
</dbReference>
<keyword evidence="2" id="KW-0732">Signal</keyword>
<protein>
    <recommendedName>
        <fullName evidence="5">Sel1 repeat family protein</fullName>
    </recommendedName>
</protein>